<protein>
    <submittedName>
        <fullName evidence="2">Glucose dehydrogenase</fullName>
    </submittedName>
</protein>
<dbReference type="InterPro" id="IPR018391">
    <property type="entry name" value="PQQ_b-propeller_rpt"/>
</dbReference>
<accession>A0ABU1MCA6</accession>
<organism evidence="2 3">
    <name type="scientific">Brucella pseudogrignonensis</name>
    <dbReference type="NCBI Taxonomy" id="419475"/>
    <lineage>
        <taxon>Bacteria</taxon>
        <taxon>Pseudomonadati</taxon>
        <taxon>Pseudomonadota</taxon>
        <taxon>Alphaproteobacteria</taxon>
        <taxon>Hyphomicrobiales</taxon>
        <taxon>Brucellaceae</taxon>
        <taxon>Brucella/Ochrobactrum group</taxon>
        <taxon>Brucella</taxon>
    </lineage>
</organism>
<dbReference type="Pfam" id="PF01011">
    <property type="entry name" value="PQQ"/>
    <property type="match status" value="1"/>
</dbReference>
<dbReference type="Proteomes" id="UP001184614">
    <property type="component" value="Unassembled WGS sequence"/>
</dbReference>
<dbReference type="SUPFAM" id="SSF50998">
    <property type="entry name" value="Quinoprotein alcohol dehydrogenase-like"/>
    <property type="match status" value="1"/>
</dbReference>
<dbReference type="Gene3D" id="2.140.10.10">
    <property type="entry name" value="Quinoprotein alcohol dehydrogenase-like superfamily"/>
    <property type="match status" value="1"/>
</dbReference>
<dbReference type="InterPro" id="IPR002372">
    <property type="entry name" value="PQQ_rpt_dom"/>
</dbReference>
<keyword evidence="3" id="KW-1185">Reference proteome</keyword>
<reference evidence="2 3" key="1">
    <citation type="submission" date="2023-07" db="EMBL/GenBank/DDBJ databases">
        <title>Sorghum-associated microbial communities from plants grown in Nebraska, USA.</title>
        <authorList>
            <person name="Schachtman D."/>
        </authorList>
    </citation>
    <scope>NUCLEOTIDE SEQUENCE [LARGE SCALE GENOMIC DNA]</scope>
    <source>
        <strain evidence="2 3">DS1730</strain>
    </source>
</reference>
<evidence type="ECO:0000313" key="2">
    <source>
        <dbReference type="EMBL" id="MDR6433281.1"/>
    </source>
</evidence>
<comment type="caution">
    <text evidence="2">The sequence shown here is derived from an EMBL/GenBank/DDBJ whole genome shotgun (WGS) entry which is preliminary data.</text>
</comment>
<dbReference type="EMBL" id="JAVDQT010000005">
    <property type="protein sequence ID" value="MDR6433281.1"/>
    <property type="molecule type" value="Genomic_DNA"/>
</dbReference>
<dbReference type="SMART" id="SM00564">
    <property type="entry name" value="PQQ"/>
    <property type="match status" value="1"/>
</dbReference>
<gene>
    <name evidence="2" type="ORF">J2782_003027</name>
</gene>
<proteinExistence type="predicted"/>
<name>A0ABU1MCA6_9HYPH</name>
<dbReference type="InterPro" id="IPR011047">
    <property type="entry name" value="Quinoprotein_ADH-like_sf"/>
</dbReference>
<sequence length="78" mass="8505">MRQVWQVLVGTVQDTGPMGIRMGLPLPAGMLTLGPTLATQSGPVFFAGTQDFFLRAYDGRTGKEVWKARLPWAARVGQ</sequence>
<feature type="domain" description="Pyrrolo-quinoline quinone repeat" evidence="1">
    <location>
        <begin position="3"/>
        <end position="74"/>
    </location>
</feature>
<evidence type="ECO:0000313" key="3">
    <source>
        <dbReference type="Proteomes" id="UP001184614"/>
    </source>
</evidence>
<evidence type="ECO:0000259" key="1">
    <source>
        <dbReference type="Pfam" id="PF01011"/>
    </source>
</evidence>